<dbReference type="SUPFAM" id="SSF46785">
    <property type="entry name" value="Winged helix' DNA-binding domain"/>
    <property type="match status" value="1"/>
</dbReference>
<dbReference type="InterPro" id="IPR039422">
    <property type="entry name" value="MarR/SlyA-like"/>
</dbReference>
<dbReference type="HOGENOM" id="CLU_083287_18_2_7"/>
<sequence length="162" mass="17649">MALPEPSIGLLVLLARHGIRDVVGPRAGRHRLTVQQFWALYWLLHQPGLAPGELAAAMLLDPPAGSRLVSELAKRKLVEARPDRADRRRARLFLSEKGEPLARRVAEDAARYHAESLRGMEPAEVEALRSGLRKLIDNLAELAGAPAQPAAARRNGRGARAG</sequence>
<dbReference type="GO" id="GO:0006950">
    <property type="term" value="P:response to stress"/>
    <property type="evidence" value="ECO:0007669"/>
    <property type="project" value="TreeGrafter"/>
</dbReference>
<evidence type="ECO:0000256" key="3">
    <source>
        <dbReference type="ARBA" id="ARBA00023163"/>
    </source>
</evidence>
<dbReference type="SMART" id="SM00347">
    <property type="entry name" value="HTH_MARR"/>
    <property type="match status" value="1"/>
</dbReference>
<dbReference type="PANTHER" id="PTHR33164:SF64">
    <property type="entry name" value="TRANSCRIPTIONAL REGULATOR SLYA"/>
    <property type="match status" value="1"/>
</dbReference>
<evidence type="ECO:0000313" key="5">
    <source>
        <dbReference type="EMBL" id="ACL63867.1"/>
    </source>
</evidence>
<dbReference type="InterPro" id="IPR000835">
    <property type="entry name" value="HTH_MarR-typ"/>
</dbReference>
<reference evidence="5" key="1">
    <citation type="submission" date="2009-01" db="EMBL/GenBank/DDBJ databases">
        <title>Complete sequence of Anaeromyxobacter dehalogenans 2CP-1.</title>
        <authorList>
            <consortium name="US DOE Joint Genome Institute"/>
            <person name="Lucas S."/>
            <person name="Copeland A."/>
            <person name="Lapidus A."/>
            <person name="Glavina del Rio T."/>
            <person name="Dalin E."/>
            <person name="Tice H."/>
            <person name="Bruce D."/>
            <person name="Goodwin L."/>
            <person name="Pitluck S."/>
            <person name="Saunders E."/>
            <person name="Brettin T."/>
            <person name="Detter J.C."/>
            <person name="Han C."/>
            <person name="Larimer F."/>
            <person name="Land M."/>
            <person name="Hauser L."/>
            <person name="Kyrpides N."/>
            <person name="Ovchinnikova G."/>
            <person name="Beliaev A.S."/>
            <person name="Richardson P."/>
        </authorList>
    </citation>
    <scope>NUCLEOTIDE SEQUENCE</scope>
    <source>
        <strain evidence="5">2CP-1</strain>
    </source>
</reference>
<dbReference type="Proteomes" id="UP000007089">
    <property type="component" value="Chromosome"/>
</dbReference>
<protein>
    <submittedName>
        <fullName evidence="5">Transcriptional regulator, MarR family</fullName>
    </submittedName>
</protein>
<dbReference type="PROSITE" id="PS50995">
    <property type="entry name" value="HTH_MARR_2"/>
    <property type="match status" value="1"/>
</dbReference>
<dbReference type="InterPro" id="IPR036390">
    <property type="entry name" value="WH_DNA-bd_sf"/>
</dbReference>
<dbReference type="GO" id="GO:0003700">
    <property type="term" value="F:DNA-binding transcription factor activity"/>
    <property type="evidence" value="ECO:0007669"/>
    <property type="project" value="InterPro"/>
</dbReference>
<evidence type="ECO:0000259" key="4">
    <source>
        <dbReference type="PROSITE" id="PS50995"/>
    </source>
</evidence>
<proteinExistence type="predicted"/>
<dbReference type="KEGG" id="acp:A2cp1_0510"/>
<evidence type="ECO:0000256" key="1">
    <source>
        <dbReference type="ARBA" id="ARBA00023015"/>
    </source>
</evidence>
<evidence type="ECO:0000256" key="2">
    <source>
        <dbReference type="ARBA" id="ARBA00023125"/>
    </source>
</evidence>
<dbReference type="Pfam" id="PF12802">
    <property type="entry name" value="MarR_2"/>
    <property type="match status" value="1"/>
</dbReference>
<keyword evidence="3" id="KW-0804">Transcription</keyword>
<name>B8JB56_ANAD2</name>
<keyword evidence="2" id="KW-0238">DNA-binding</keyword>
<dbReference type="PANTHER" id="PTHR33164">
    <property type="entry name" value="TRANSCRIPTIONAL REGULATOR, MARR FAMILY"/>
    <property type="match status" value="1"/>
</dbReference>
<evidence type="ECO:0000313" key="6">
    <source>
        <dbReference type="Proteomes" id="UP000007089"/>
    </source>
</evidence>
<dbReference type="PRINTS" id="PR00598">
    <property type="entry name" value="HTHMARR"/>
</dbReference>
<dbReference type="EMBL" id="CP001359">
    <property type="protein sequence ID" value="ACL63867.1"/>
    <property type="molecule type" value="Genomic_DNA"/>
</dbReference>
<organism evidence="5 6">
    <name type="scientific">Anaeromyxobacter dehalogenans (strain ATCC BAA-258 / DSM 21875 / 2CP-1)</name>
    <dbReference type="NCBI Taxonomy" id="455488"/>
    <lineage>
        <taxon>Bacteria</taxon>
        <taxon>Pseudomonadati</taxon>
        <taxon>Myxococcota</taxon>
        <taxon>Myxococcia</taxon>
        <taxon>Myxococcales</taxon>
        <taxon>Cystobacterineae</taxon>
        <taxon>Anaeromyxobacteraceae</taxon>
        <taxon>Anaeromyxobacter</taxon>
    </lineage>
</organism>
<feature type="domain" description="HTH marR-type" evidence="4">
    <location>
        <begin position="1"/>
        <end position="137"/>
    </location>
</feature>
<keyword evidence="1" id="KW-0805">Transcription regulation</keyword>
<dbReference type="InterPro" id="IPR036388">
    <property type="entry name" value="WH-like_DNA-bd_sf"/>
</dbReference>
<dbReference type="Gene3D" id="1.10.10.10">
    <property type="entry name" value="Winged helix-like DNA-binding domain superfamily/Winged helix DNA-binding domain"/>
    <property type="match status" value="1"/>
</dbReference>
<dbReference type="AlphaFoldDB" id="B8JB56"/>
<keyword evidence="6" id="KW-1185">Reference proteome</keyword>
<gene>
    <name evidence="5" type="ordered locus">A2cp1_0510</name>
</gene>
<dbReference type="GO" id="GO:0003677">
    <property type="term" value="F:DNA binding"/>
    <property type="evidence" value="ECO:0007669"/>
    <property type="project" value="UniProtKB-KW"/>
</dbReference>
<accession>B8JB56</accession>